<dbReference type="InterPro" id="IPR003807">
    <property type="entry name" value="DUF202"/>
</dbReference>
<dbReference type="GeneID" id="36289767"/>
<dbReference type="PANTHER" id="PTHR34187:SF3">
    <property type="entry name" value="DUF DOMAIN PROTEIN (AFU_ORTHOLOGUE AFUA_6G11150)"/>
    <property type="match status" value="1"/>
</dbReference>
<dbReference type="RefSeq" id="XP_024321794.1">
    <property type="nucleotide sequence ID" value="XM_024470301.1"/>
</dbReference>
<name>A0A177A4G1_9PEZI</name>
<dbReference type="EMBL" id="KV441404">
    <property type="protein sequence ID" value="OAF56500.1"/>
    <property type="molecule type" value="Genomic_DNA"/>
</dbReference>
<reference evidence="7" key="1">
    <citation type="submission" date="2016-03" db="EMBL/GenBank/DDBJ databases">
        <title>Updated assembly of Pseudogymnoascus destructans, the fungus causing white-nose syndrome of bats.</title>
        <authorList>
            <person name="Palmer J.M."/>
            <person name="Drees K.P."/>
            <person name="Foster J.T."/>
            <person name="Lindner D.L."/>
        </authorList>
    </citation>
    <scope>NUCLEOTIDE SEQUENCE [LARGE SCALE GENOMIC DNA]</scope>
    <source>
        <strain evidence="7">20631-21</strain>
    </source>
</reference>
<evidence type="ECO:0000256" key="1">
    <source>
        <dbReference type="ARBA" id="ARBA00004127"/>
    </source>
</evidence>
<dbReference type="Proteomes" id="UP000077154">
    <property type="component" value="Unassembled WGS sequence"/>
</dbReference>
<dbReference type="PANTHER" id="PTHR34187">
    <property type="entry name" value="FGR18P"/>
    <property type="match status" value="1"/>
</dbReference>
<dbReference type="AlphaFoldDB" id="A0A177A4G1"/>
<feature type="transmembrane region" description="Helical" evidence="5">
    <location>
        <begin position="102"/>
        <end position="125"/>
    </location>
</feature>
<organism evidence="7">
    <name type="scientific">Pseudogymnoascus destructans</name>
    <dbReference type="NCBI Taxonomy" id="655981"/>
    <lineage>
        <taxon>Eukaryota</taxon>
        <taxon>Fungi</taxon>
        <taxon>Dikarya</taxon>
        <taxon>Ascomycota</taxon>
        <taxon>Pezizomycotina</taxon>
        <taxon>Leotiomycetes</taxon>
        <taxon>Thelebolales</taxon>
        <taxon>Thelebolaceae</taxon>
        <taxon>Pseudogymnoascus</taxon>
    </lineage>
</organism>
<evidence type="ECO:0000259" key="6">
    <source>
        <dbReference type="Pfam" id="PF02656"/>
    </source>
</evidence>
<evidence type="ECO:0000256" key="2">
    <source>
        <dbReference type="ARBA" id="ARBA00022692"/>
    </source>
</evidence>
<dbReference type="eggNOG" id="ENOG502S23D">
    <property type="taxonomic scope" value="Eukaryota"/>
</dbReference>
<keyword evidence="4 5" id="KW-0472">Membrane</keyword>
<evidence type="ECO:0000313" key="7">
    <source>
        <dbReference type="EMBL" id="OAF56500.1"/>
    </source>
</evidence>
<protein>
    <recommendedName>
        <fullName evidence="6">DUF202 domain-containing protein</fullName>
    </recommendedName>
</protein>
<keyword evidence="2 5" id="KW-0812">Transmembrane</keyword>
<dbReference type="VEuPathDB" id="FungiDB:GMDG_08330"/>
<feature type="transmembrane region" description="Helical" evidence="5">
    <location>
        <begin position="146"/>
        <end position="165"/>
    </location>
</feature>
<proteinExistence type="predicted"/>
<dbReference type="GO" id="GO:0012505">
    <property type="term" value="C:endomembrane system"/>
    <property type="evidence" value="ECO:0007669"/>
    <property type="project" value="UniProtKB-SubCell"/>
</dbReference>
<evidence type="ECO:0000256" key="5">
    <source>
        <dbReference type="SAM" id="Phobius"/>
    </source>
</evidence>
<evidence type="ECO:0000256" key="4">
    <source>
        <dbReference type="ARBA" id="ARBA00023136"/>
    </source>
</evidence>
<accession>A0A177A4G1</accession>
<sequence length="171" mass="19172">MSLVGDPENAHRIGAYRPWYLPFRSRNCDADPYRSGSAFAVSPWWTPLIFENDSSDARDHCANERTFLSYLRLSVYMSVVSIAIILSFHLKNEPSDFELRMALPLGIVFWCLGLLCLVLGFGNYVKTMTLYSKRAALVQSGWKTQTTFGLVAASIVVVCILFLATNSTKDS</sequence>
<keyword evidence="3 5" id="KW-1133">Transmembrane helix</keyword>
<feature type="transmembrane region" description="Helical" evidence="5">
    <location>
        <begin position="73"/>
        <end position="90"/>
    </location>
</feature>
<evidence type="ECO:0000256" key="3">
    <source>
        <dbReference type="ARBA" id="ARBA00022989"/>
    </source>
</evidence>
<dbReference type="OrthoDB" id="5525680at2759"/>
<feature type="domain" description="DUF202" evidence="6">
    <location>
        <begin position="58"/>
        <end position="128"/>
    </location>
</feature>
<dbReference type="InterPro" id="IPR052053">
    <property type="entry name" value="IM_YidH-like"/>
</dbReference>
<dbReference type="Pfam" id="PF02656">
    <property type="entry name" value="DUF202"/>
    <property type="match status" value="1"/>
</dbReference>
<gene>
    <name evidence="7" type="ORF">VC83_06711</name>
</gene>
<comment type="subcellular location">
    <subcellularLocation>
        <location evidence="1">Endomembrane system</location>
        <topology evidence="1">Multi-pass membrane protein</topology>
    </subcellularLocation>
</comment>